<comment type="subcellular location">
    <subcellularLocation>
        <location evidence="1">Nucleus</location>
        <location evidence="1">Nucleoplasm</location>
    </subcellularLocation>
</comment>
<keyword evidence="3" id="KW-0479">Metal-binding</keyword>
<dbReference type="InterPro" id="IPR006568">
    <property type="entry name" value="PSP_pro-rich"/>
</dbReference>
<proteinExistence type="inferred from homology"/>
<name>A0AAW1R980_9CHLO</name>
<dbReference type="GO" id="GO:0071013">
    <property type="term" value="C:catalytic step 2 spliceosome"/>
    <property type="evidence" value="ECO:0007669"/>
    <property type="project" value="TreeGrafter"/>
</dbReference>
<dbReference type="PROSITE" id="PS50158">
    <property type="entry name" value="ZF_CCHC"/>
    <property type="match status" value="1"/>
</dbReference>
<evidence type="ECO:0000256" key="7">
    <source>
        <dbReference type="PROSITE-ProRule" id="PRU00047"/>
    </source>
</evidence>
<dbReference type="Pfam" id="PF04046">
    <property type="entry name" value="PSP"/>
    <property type="match status" value="1"/>
</dbReference>
<dbReference type="GO" id="GO:0008270">
    <property type="term" value="F:zinc ion binding"/>
    <property type="evidence" value="ECO:0007669"/>
    <property type="project" value="UniProtKB-KW"/>
</dbReference>
<comment type="similarity">
    <text evidence="2">Belongs to the ZCCHC8 family.</text>
</comment>
<protein>
    <recommendedName>
        <fullName evidence="8">CCHC-type domain-containing protein</fullName>
    </recommendedName>
</protein>
<dbReference type="EMBL" id="JALJOR010000001">
    <property type="protein sequence ID" value="KAK9830123.1"/>
    <property type="molecule type" value="Genomic_DNA"/>
</dbReference>
<comment type="caution">
    <text evidence="9">The sequence shown here is derived from an EMBL/GenBank/DDBJ whole genome shotgun (WGS) entry which is preliminary data.</text>
</comment>
<gene>
    <name evidence="9" type="ORF">WJX72_009892</name>
</gene>
<dbReference type="InterPro" id="IPR052115">
    <property type="entry name" value="NEXT_complex_subunit_ZCCHC8"/>
</dbReference>
<dbReference type="PANTHER" id="PTHR13316">
    <property type="entry name" value="ZINC FINGER, CCHC DOMAIN CONTAINING 8"/>
    <property type="match status" value="1"/>
</dbReference>
<keyword evidence="10" id="KW-1185">Reference proteome</keyword>
<dbReference type="SMART" id="SM00581">
    <property type="entry name" value="PSP"/>
    <property type="match status" value="1"/>
</dbReference>
<evidence type="ECO:0000256" key="3">
    <source>
        <dbReference type="ARBA" id="ARBA00022723"/>
    </source>
</evidence>
<dbReference type="GO" id="GO:0003723">
    <property type="term" value="F:RNA binding"/>
    <property type="evidence" value="ECO:0007669"/>
    <property type="project" value="TreeGrafter"/>
</dbReference>
<reference evidence="9 10" key="1">
    <citation type="journal article" date="2024" name="Nat. Commun.">
        <title>Phylogenomics reveals the evolutionary origins of lichenization in chlorophyte algae.</title>
        <authorList>
            <person name="Puginier C."/>
            <person name="Libourel C."/>
            <person name="Otte J."/>
            <person name="Skaloud P."/>
            <person name="Haon M."/>
            <person name="Grisel S."/>
            <person name="Petersen M."/>
            <person name="Berrin J.G."/>
            <person name="Delaux P.M."/>
            <person name="Dal Grande F."/>
            <person name="Keller J."/>
        </authorList>
    </citation>
    <scope>NUCLEOTIDE SEQUENCE [LARGE SCALE GENOMIC DNA]</scope>
    <source>
        <strain evidence="9 10">SAG 2043</strain>
    </source>
</reference>
<evidence type="ECO:0000313" key="9">
    <source>
        <dbReference type="EMBL" id="KAK9830123.1"/>
    </source>
</evidence>
<evidence type="ECO:0000256" key="2">
    <source>
        <dbReference type="ARBA" id="ARBA00007497"/>
    </source>
</evidence>
<accession>A0AAW1R980</accession>
<keyword evidence="4 7" id="KW-0863">Zinc-finger</keyword>
<organism evidence="9 10">
    <name type="scientific">[Myrmecia] bisecta</name>
    <dbReference type="NCBI Taxonomy" id="41462"/>
    <lineage>
        <taxon>Eukaryota</taxon>
        <taxon>Viridiplantae</taxon>
        <taxon>Chlorophyta</taxon>
        <taxon>core chlorophytes</taxon>
        <taxon>Trebouxiophyceae</taxon>
        <taxon>Trebouxiales</taxon>
        <taxon>Trebouxiaceae</taxon>
        <taxon>Myrmecia</taxon>
    </lineage>
</organism>
<evidence type="ECO:0000313" key="10">
    <source>
        <dbReference type="Proteomes" id="UP001489004"/>
    </source>
</evidence>
<evidence type="ECO:0000256" key="5">
    <source>
        <dbReference type="ARBA" id="ARBA00022833"/>
    </source>
</evidence>
<keyword evidence="5" id="KW-0862">Zinc</keyword>
<evidence type="ECO:0000256" key="6">
    <source>
        <dbReference type="ARBA" id="ARBA00023242"/>
    </source>
</evidence>
<evidence type="ECO:0000256" key="4">
    <source>
        <dbReference type="ARBA" id="ARBA00022771"/>
    </source>
</evidence>
<dbReference type="GO" id="GO:0005654">
    <property type="term" value="C:nucleoplasm"/>
    <property type="evidence" value="ECO:0007669"/>
    <property type="project" value="UniProtKB-SubCell"/>
</dbReference>
<feature type="domain" description="CCHC-type" evidence="8">
    <location>
        <begin position="145"/>
        <end position="159"/>
    </location>
</feature>
<dbReference type="InterPro" id="IPR001878">
    <property type="entry name" value="Znf_CCHC"/>
</dbReference>
<evidence type="ECO:0000259" key="8">
    <source>
        <dbReference type="PROSITE" id="PS50158"/>
    </source>
</evidence>
<keyword evidence="6" id="KW-0539">Nucleus</keyword>
<sequence>MPVASNAPEAGAAADEARVTIKFQHLPRESKRRLDEALQAWTKWHHTTYPPEVMQFLGGPRFSGALEYTPAHMFVGDTLVWVDKPDAAGERAGDRVGFNIRYEQGGEVPAYDRSHHTPLSGATKRTLDGDAVAGTSRLVSKALPRCFNCGSYGHALKECWQARDEQAIAQMRRAMQDAKGANTRANGPAARYYAASSWAQEDEYEGLAPGKLSADVREALGIGPLDPPPWLTRMRQMGYPPGWIKKHTGSAESDDDAVVMYDVVFMGMEEMLVSFPGINAPIPKGADVASWGPNPPGMGKRGNLYHATLAFNQEALMCSIWALSW</sequence>
<dbReference type="PANTHER" id="PTHR13316:SF0">
    <property type="entry name" value="ZINC FINGER CCHC DOMAIN-CONTAINING PROTEIN 8"/>
    <property type="match status" value="1"/>
</dbReference>
<dbReference type="AlphaFoldDB" id="A0AAW1R980"/>
<dbReference type="Proteomes" id="UP001489004">
    <property type="component" value="Unassembled WGS sequence"/>
</dbReference>
<evidence type="ECO:0000256" key="1">
    <source>
        <dbReference type="ARBA" id="ARBA00004642"/>
    </source>
</evidence>